<feature type="repeat" description="TPR" evidence="3">
    <location>
        <begin position="185"/>
        <end position="218"/>
    </location>
</feature>
<protein>
    <submittedName>
        <fullName evidence="4">Tetratricopeptide repeat protein</fullName>
    </submittedName>
</protein>
<feature type="repeat" description="TPR" evidence="3">
    <location>
        <begin position="80"/>
        <end position="113"/>
    </location>
</feature>
<dbReference type="RefSeq" id="WP_345921138.1">
    <property type="nucleotide sequence ID" value="NZ_JBDIVE010000012.1"/>
</dbReference>
<organism evidence="4 5">
    <name type="scientific">Uliginosibacterium sediminicola</name>
    <dbReference type="NCBI Taxonomy" id="2024550"/>
    <lineage>
        <taxon>Bacteria</taxon>
        <taxon>Pseudomonadati</taxon>
        <taxon>Pseudomonadota</taxon>
        <taxon>Betaproteobacteria</taxon>
        <taxon>Rhodocyclales</taxon>
        <taxon>Zoogloeaceae</taxon>
        <taxon>Uliginosibacterium</taxon>
    </lineage>
</organism>
<dbReference type="Gene3D" id="3.40.50.2000">
    <property type="entry name" value="Glycogen Phosphorylase B"/>
    <property type="match status" value="1"/>
</dbReference>
<keyword evidence="1" id="KW-0677">Repeat</keyword>
<dbReference type="PANTHER" id="PTHR44858">
    <property type="entry name" value="TETRATRICOPEPTIDE REPEAT PROTEIN 6"/>
    <property type="match status" value="1"/>
</dbReference>
<accession>A0ABU9Z2W8</accession>
<proteinExistence type="predicted"/>
<name>A0ABU9Z2W8_9RHOO</name>
<dbReference type="SMART" id="SM00028">
    <property type="entry name" value="TPR"/>
    <property type="match status" value="8"/>
</dbReference>
<evidence type="ECO:0000313" key="5">
    <source>
        <dbReference type="Proteomes" id="UP001410394"/>
    </source>
</evidence>
<dbReference type="Pfam" id="PF13181">
    <property type="entry name" value="TPR_8"/>
    <property type="match status" value="1"/>
</dbReference>
<dbReference type="PANTHER" id="PTHR44858:SF1">
    <property type="entry name" value="UDP-N-ACETYLGLUCOSAMINE--PEPTIDE N-ACETYLGLUCOSAMINYLTRANSFERASE SPINDLY-RELATED"/>
    <property type="match status" value="1"/>
</dbReference>
<keyword evidence="5" id="KW-1185">Reference proteome</keyword>
<dbReference type="SUPFAM" id="SSF53756">
    <property type="entry name" value="UDP-Glycosyltransferase/glycogen phosphorylase"/>
    <property type="match status" value="1"/>
</dbReference>
<dbReference type="EMBL" id="JBDIVE010000012">
    <property type="protein sequence ID" value="MEN3070359.1"/>
    <property type="molecule type" value="Genomic_DNA"/>
</dbReference>
<dbReference type="Pfam" id="PF13432">
    <property type="entry name" value="TPR_16"/>
    <property type="match status" value="2"/>
</dbReference>
<evidence type="ECO:0000256" key="1">
    <source>
        <dbReference type="ARBA" id="ARBA00022737"/>
    </source>
</evidence>
<reference evidence="4 5" key="1">
    <citation type="journal article" date="2018" name="Int. J. Syst. Evol. Microbiol.">
        <title>Uliginosibacterium sediminicola sp. nov., isolated from freshwater sediment.</title>
        <authorList>
            <person name="Hwang W.M."/>
            <person name="Kim S.M."/>
            <person name="Kang K."/>
            <person name="Ahn T.Y."/>
        </authorList>
    </citation>
    <scope>NUCLEOTIDE SEQUENCE [LARGE SCALE GENOMIC DNA]</scope>
    <source>
        <strain evidence="4 5">M1-21</strain>
    </source>
</reference>
<dbReference type="Pfam" id="PF00515">
    <property type="entry name" value="TPR_1"/>
    <property type="match status" value="1"/>
</dbReference>
<dbReference type="Proteomes" id="UP001410394">
    <property type="component" value="Unassembled WGS sequence"/>
</dbReference>
<sequence length="607" mass="65902">MHTGAGSAEQAAATQLREALLLHQAGALSEALAIYEALLATSPEPHSLLRLAGMAQFQSGAVEAGVLRLRQSLALRPEDAEAQTNLGLVLWSLGQRVEAQACFDQAIAVQPDYWPAHLQRANARSEQGDFAAALLDYSAIIAAPDALAERAEACYKRAHALRMLGRFDEALQDCLQALALQPDNADAHHQYAHVLDDLRQPQAALAAYDAALALQPDSAVLHYSRGNVLADLEQLDEALASYDMAIALQPDFVAACNNRGVVLRSLMRLDEAMASYEQAIAWRPEEPEAYFNKAMICLLSGQYAAGWRLYERRWDCSLRAVRLLTDRPQWRGDFSLVGRSILLHAEQGFGDTLQFCRYAVFLAAQGARVILRAPQPLLRVLATLDGVSELLDEAAALPAHDCHCPLLSLPMALGTTLASVPAAPAYLRSDPALAATWAQRLGERNALRVGLVWAGGERPGQPDVWRAGLRRNIPLQALAPLKLAGASFYSLQKGAAAEAELAALQAAGWAGPQIIDHSAALEDFADTAALIEQLDLVIAVDTAVAHLAAALGKEVWLLNRFDGCWRWLLEREDSPWYPSLSVFRQQAPGDWSGVVDAVRQRLLARLG</sequence>
<gene>
    <name evidence="4" type="ORF">ABDB84_17880</name>
</gene>
<dbReference type="Gene3D" id="1.25.40.10">
    <property type="entry name" value="Tetratricopeptide repeat domain"/>
    <property type="match status" value="3"/>
</dbReference>
<evidence type="ECO:0000256" key="3">
    <source>
        <dbReference type="PROSITE-ProRule" id="PRU00339"/>
    </source>
</evidence>
<feature type="repeat" description="TPR" evidence="3">
    <location>
        <begin position="219"/>
        <end position="252"/>
    </location>
</feature>
<dbReference type="InterPro" id="IPR011990">
    <property type="entry name" value="TPR-like_helical_dom_sf"/>
</dbReference>
<dbReference type="SUPFAM" id="SSF48452">
    <property type="entry name" value="TPR-like"/>
    <property type="match status" value="1"/>
</dbReference>
<comment type="caution">
    <text evidence="4">The sequence shown here is derived from an EMBL/GenBank/DDBJ whole genome shotgun (WGS) entry which is preliminary data.</text>
</comment>
<dbReference type="PROSITE" id="PS50005">
    <property type="entry name" value="TPR"/>
    <property type="match status" value="4"/>
</dbReference>
<keyword evidence="2 3" id="KW-0802">TPR repeat</keyword>
<evidence type="ECO:0000256" key="2">
    <source>
        <dbReference type="ARBA" id="ARBA00022803"/>
    </source>
</evidence>
<dbReference type="InterPro" id="IPR050498">
    <property type="entry name" value="Ycf3"/>
</dbReference>
<dbReference type="InterPro" id="IPR002201">
    <property type="entry name" value="Glyco_trans_9"/>
</dbReference>
<feature type="repeat" description="TPR" evidence="3">
    <location>
        <begin position="151"/>
        <end position="184"/>
    </location>
</feature>
<dbReference type="InterPro" id="IPR019734">
    <property type="entry name" value="TPR_rpt"/>
</dbReference>
<dbReference type="Pfam" id="PF01075">
    <property type="entry name" value="Glyco_transf_9"/>
    <property type="match status" value="1"/>
</dbReference>
<evidence type="ECO:0000313" key="4">
    <source>
        <dbReference type="EMBL" id="MEN3070359.1"/>
    </source>
</evidence>